<keyword evidence="2" id="KW-1133">Transmembrane helix</keyword>
<feature type="region of interest" description="Disordered" evidence="1">
    <location>
        <begin position="322"/>
        <end position="354"/>
    </location>
</feature>
<organism evidence="3 4">
    <name type="scientific">Pyrenophora teres f. teres</name>
    <dbReference type="NCBI Taxonomy" id="97479"/>
    <lineage>
        <taxon>Eukaryota</taxon>
        <taxon>Fungi</taxon>
        <taxon>Dikarya</taxon>
        <taxon>Ascomycota</taxon>
        <taxon>Pezizomycotina</taxon>
        <taxon>Dothideomycetes</taxon>
        <taxon>Pleosporomycetidae</taxon>
        <taxon>Pleosporales</taxon>
        <taxon>Pleosporineae</taxon>
        <taxon>Pleosporaceae</taxon>
        <taxon>Pyrenophora</taxon>
    </lineage>
</organism>
<dbReference type="InterPro" id="IPR021836">
    <property type="entry name" value="DUF3429"/>
</dbReference>
<feature type="compositionally biased region" description="Low complexity" evidence="1">
    <location>
        <begin position="97"/>
        <end position="109"/>
    </location>
</feature>
<evidence type="ECO:0000256" key="2">
    <source>
        <dbReference type="SAM" id="Phobius"/>
    </source>
</evidence>
<keyword evidence="2" id="KW-0472">Membrane</keyword>
<dbReference type="Proteomes" id="UP000472372">
    <property type="component" value="Chromosome 5"/>
</dbReference>
<protein>
    <submittedName>
        <fullName evidence="3">DUF3429 domain containing protein</fullName>
    </submittedName>
</protein>
<feature type="transmembrane region" description="Helical" evidence="2">
    <location>
        <begin position="192"/>
        <end position="212"/>
    </location>
</feature>
<keyword evidence="2" id="KW-0812">Transmembrane</keyword>
<dbReference type="PANTHER" id="PTHR15887">
    <property type="entry name" value="TRANSMEMBRANE PROTEIN 69"/>
    <property type="match status" value="1"/>
</dbReference>
<evidence type="ECO:0000313" key="3">
    <source>
        <dbReference type="EMBL" id="CAE7178731.1"/>
    </source>
</evidence>
<dbReference type="AlphaFoldDB" id="A0A6S6W7E1"/>
<feature type="transmembrane region" description="Helical" evidence="2">
    <location>
        <begin position="149"/>
        <end position="172"/>
    </location>
</feature>
<dbReference type="EMBL" id="HG992981">
    <property type="protein sequence ID" value="CAE7178731.1"/>
    <property type="molecule type" value="Genomic_DNA"/>
</dbReference>
<feature type="compositionally biased region" description="Basic and acidic residues" evidence="1">
    <location>
        <begin position="76"/>
        <end position="96"/>
    </location>
</feature>
<accession>A0A6S6W7E1</accession>
<feature type="transmembrane region" description="Helical" evidence="2">
    <location>
        <begin position="233"/>
        <end position="263"/>
    </location>
</feature>
<dbReference type="Pfam" id="PF11911">
    <property type="entry name" value="DUF3429"/>
    <property type="match status" value="1"/>
</dbReference>
<dbReference type="PANTHER" id="PTHR15887:SF1">
    <property type="entry name" value="TRANSMEMBRANE PROTEIN 69"/>
    <property type="match status" value="1"/>
</dbReference>
<sequence>MLLRNGVSRLALRSLVAAPTRTAAAGARKTTSTSTAPCLQWSTQFGSLAAAAGRRPQLAQHLTAPSAILRRSLADKKLSEGQKQAESRYAHEKLKPTPETVSSTSSTHPMFSEVGAEAPQNEVDMMAGVKHDVGTIKQTFSLANVPREAYYMGLAGTLPYLATSLSTVYLSWELNHSTAGYGMLFSEANATYLLHMIEPLQIGYGAAILSFLGAIHWGLEWAGYGGTQGYKRYAIGVVAPMVAWSTLLMPVEGALIGQFMGFLGLYYVDTRAAYRGWTPDWYAVYRFVLTSIVGASIVLSLIGRSELPEHIPGSVDRARVFKGEGSSEEKLAQHEKMAAEKKKNAARSDNRGEK</sequence>
<evidence type="ECO:0000256" key="1">
    <source>
        <dbReference type="SAM" id="MobiDB-lite"/>
    </source>
</evidence>
<evidence type="ECO:0000313" key="4">
    <source>
        <dbReference type="Proteomes" id="UP000472372"/>
    </source>
</evidence>
<gene>
    <name evidence="3" type="ORF">PTTW11_06408</name>
</gene>
<reference evidence="3" key="1">
    <citation type="submission" date="2021-02" db="EMBL/GenBank/DDBJ databases">
        <authorList>
            <person name="Syme A R."/>
            <person name="Syme A R."/>
            <person name="Moolhuijzen P."/>
        </authorList>
    </citation>
    <scope>NUCLEOTIDE SEQUENCE</scope>
    <source>
        <strain evidence="3">W1-1</strain>
    </source>
</reference>
<proteinExistence type="predicted"/>
<feature type="region of interest" description="Disordered" evidence="1">
    <location>
        <begin position="76"/>
        <end position="109"/>
    </location>
</feature>
<name>A0A6S6W7E1_9PLEO</name>
<feature type="transmembrane region" description="Helical" evidence="2">
    <location>
        <begin position="283"/>
        <end position="302"/>
    </location>
</feature>